<evidence type="ECO:0000313" key="1">
    <source>
        <dbReference type="EMBL" id="KAG7154466.1"/>
    </source>
</evidence>
<evidence type="ECO:0000313" key="2">
    <source>
        <dbReference type="Proteomes" id="UP000747542"/>
    </source>
</evidence>
<proteinExistence type="predicted"/>
<comment type="caution">
    <text evidence="1">The sequence shown here is derived from an EMBL/GenBank/DDBJ whole genome shotgun (WGS) entry which is preliminary data.</text>
</comment>
<gene>
    <name evidence="1" type="ORF">Hamer_G018209</name>
</gene>
<keyword evidence="2" id="KW-1185">Reference proteome</keyword>
<reference evidence="1" key="1">
    <citation type="journal article" date="2021" name="Sci. Adv.">
        <title>The American lobster genome reveals insights on longevity, neural, and immune adaptations.</title>
        <authorList>
            <person name="Polinski J.M."/>
            <person name="Zimin A.V."/>
            <person name="Clark K.F."/>
            <person name="Kohn A.B."/>
            <person name="Sadowski N."/>
            <person name="Timp W."/>
            <person name="Ptitsyn A."/>
            <person name="Khanna P."/>
            <person name="Romanova D.Y."/>
            <person name="Williams P."/>
            <person name="Greenwood S.J."/>
            <person name="Moroz L.L."/>
            <person name="Walt D.R."/>
            <person name="Bodnar A.G."/>
        </authorList>
    </citation>
    <scope>NUCLEOTIDE SEQUENCE</scope>
    <source>
        <strain evidence="1">GMGI-L3</strain>
    </source>
</reference>
<dbReference type="AlphaFoldDB" id="A0A8J5JCZ4"/>
<accession>A0A8J5JCZ4</accession>
<dbReference type="Proteomes" id="UP000747542">
    <property type="component" value="Unassembled WGS sequence"/>
</dbReference>
<protein>
    <submittedName>
        <fullName evidence="1">Uncharacterized protein</fullName>
    </submittedName>
</protein>
<organism evidence="1 2">
    <name type="scientific">Homarus americanus</name>
    <name type="common">American lobster</name>
    <dbReference type="NCBI Taxonomy" id="6706"/>
    <lineage>
        <taxon>Eukaryota</taxon>
        <taxon>Metazoa</taxon>
        <taxon>Ecdysozoa</taxon>
        <taxon>Arthropoda</taxon>
        <taxon>Crustacea</taxon>
        <taxon>Multicrustacea</taxon>
        <taxon>Malacostraca</taxon>
        <taxon>Eumalacostraca</taxon>
        <taxon>Eucarida</taxon>
        <taxon>Decapoda</taxon>
        <taxon>Pleocyemata</taxon>
        <taxon>Astacidea</taxon>
        <taxon>Nephropoidea</taxon>
        <taxon>Nephropidae</taxon>
        <taxon>Homarus</taxon>
    </lineage>
</organism>
<dbReference type="EMBL" id="JAHLQT010044460">
    <property type="protein sequence ID" value="KAG7154466.1"/>
    <property type="molecule type" value="Genomic_DNA"/>
</dbReference>
<sequence>MIVPIETPVQWKLPSYNPRRVRAFVGLGSGEFKVLGVIQIYWITCQIQGKVTILHASRNHPCPFMAVSSRVGRRTSTDAARLDSSVVRRDDGPTNSAYNKILCHQLQCSSTFLSFSSVTTLRRCRLDPLKEFLPLRLDGDK</sequence>
<name>A0A8J5JCZ4_HOMAM</name>